<evidence type="ECO:0000256" key="4">
    <source>
        <dbReference type="ARBA" id="ARBA00022692"/>
    </source>
</evidence>
<protein>
    <submittedName>
        <fullName evidence="14">TonB-dependent receptor</fullName>
    </submittedName>
</protein>
<evidence type="ECO:0000256" key="3">
    <source>
        <dbReference type="ARBA" id="ARBA00022452"/>
    </source>
</evidence>
<gene>
    <name evidence="14" type="ORF">DWW08_07115</name>
</gene>
<dbReference type="GO" id="GO:0009279">
    <property type="term" value="C:cell outer membrane"/>
    <property type="evidence" value="ECO:0007669"/>
    <property type="project" value="UniProtKB-SubCell"/>
</dbReference>
<evidence type="ECO:0000256" key="8">
    <source>
        <dbReference type="ARBA" id="ARBA00023170"/>
    </source>
</evidence>
<keyword evidence="8 14" id="KW-0675">Receptor</keyword>
<feature type="domain" description="TonB-dependent receptor plug" evidence="13">
    <location>
        <begin position="68"/>
        <end position="172"/>
    </location>
</feature>
<evidence type="ECO:0000256" key="2">
    <source>
        <dbReference type="ARBA" id="ARBA00022448"/>
    </source>
</evidence>
<organism evidence="14 15">
    <name type="scientific">Bacteroides fragilis</name>
    <dbReference type="NCBI Taxonomy" id="817"/>
    <lineage>
        <taxon>Bacteria</taxon>
        <taxon>Pseudomonadati</taxon>
        <taxon>Bacteroidota</taxon>
        <taxon>Bacteroidia</taxon>
        <taxon>Bacteroidales</taxon>
        <taxon>Bacteroidaceae</taxon>
        <taxon>Bacteroides</taxon>
    </lineage>
</organism>
<dbReference type="CDD" id="cd01347">
    <property type="entry name" value="ligand_gated_channel"/>
    <property type="match status" value="1"/>
</dbReference>
<dbReference type="Gene3D" id="2.40.170.20">
    <property type="entry name" value="TonB-dependent receptor, beta-barrel domain"/>
    <property type="match status" value="1"/>
</dbReference>
<dbReference type="Pfam" id="PF00593">
    <property type="entry name" value="TonB_dep_Rec_b-barrel"/>
    <property type="match status" value="1"/>
</dbReference>
<dbReference type="InterPro" id="IPR036942">
    <property type="entry name" value="Beta-barrel_TonB_sf"/>
</dbReference>
<comment type="subcellular location">
    <subcellularLocation>
        <location evidence="1 10">Cell outer membrane</location>
        <topology evidence="1 10">Multi-pass membrane protein</topology>
    </subcellularLocation>
</comment>
<reference evidence="14 15" key="1">
    <citation type="submission" date="2018-08" db="EMBL/GenBank/DDBJ databases">
        <title>A genome reference for cultivated species of the human gut microbiota.</title>
        <authorList>
            <person name="Zou Y."/>
            <person name="Xue W."/>
            <person name="Luo G."/>
        </authorList>
    </citation>
    <scope>NUCLEOTIDE SEQUENCE [LARGE SCALE GENOMIC DNA]</scope>
    <source>
        <strain evidence="14 15">AF14-26</strain>
    </source>
</reference>
<keyword evidence="4 10" id="KW-0812">Transmembrane</keyword>
<dbReference type="PANTHER" id="PTHR30069">
    <property type="entry name" value="TONB-DEPENDENT OUTER MEMBRANE RECEPTOR"/>
    <property type="match status" value="1"/>
</dbReference>
<dbReference type="InterPro" id="IPR039426">
    <property type="entry name" value="TonB-dep_rcpt-like"/>
</dbReference>
<proteinExistence type="inferred from homology"/>
<evidence type="ECO:0000259" key="13">
    <source>
        <dbReference type="Pfam" id="PF07715"/>
    </source>
</evidence>
<dbReference type="InterPro" id="IPR037066">
    <property type="entry name" value="Plug_dom_sf"/>
</dbReference>
<keyword evidence="2 10" id="KW-0813">Transport</keyword>
<keyword evidence="7 10" id="KW-0472">Membrane</keyword>
<feature type="domain" description="TonB-dependent receptor-like beta-barrel" evidence="12">
    <location>
        <begin position="261"/>
        <end position="678"/>
    </location>
</feature>
<dbReference type="GO" id="GO:0044718">
    <property type="term" value="P:siderophore transmembrane transport"/>
    <property type="evidence" value="ECO:0007669"/>
    <property type="project" value="TreeGrafter"/>
</dbReference>
<evidence type="ECO:0000256" key="6">
    <source>
        <dbReference type="ARBA" id="ARBA00023077"/>
    </source>
</evidence>
<evidence type="ECO:0000313" key="14">
    <source>
        <dbReference type="EMBL" id="RGV56725.1"/>
    </source>
</evidence>
<evidence type="ECO:0000313" key="15">
    <source>
        <dbReference type="Proteomes" id="UP000286270"/>
    </source>
</evidence>
<evidence type="ECO:0000256" key="5">
    <source>
        <dbReference type="ARBA" id="ARBA00022729"/>
    </source>
</evidence>
<dbReference type="SUPFAM" id="SSF56935">
    <property type="entry name" value="Porins"/>
    <property type="match status" value="1"/>
</dbReference>
<dbReference type="Gene3D" id="2.170.130.10">
    <property type="entry name" value="TonB-dependent receptor, plug domain"/>
    <property type="match status" value="1"/>
</dbReference>
<evidence type="ECO:0000256" key="9">
    <source>
        <dbReference type="ARBA" id="ARBA00023237"/>
    </source>
</evidence>
<evidence type="ECO:0000256" key="1">
    <source>
        <dbReference type="ARBA" id="ARBA00004571"/>
    </source>
</evidence>
<dbReference type="PROSITE" id="PS52016">
    <property type="entry name" value="TONB_DEPENDENT_REC_3"/>
    <property type="match status" value="1"/>
</dbReference>
<keyword evidence="3 10" id="KW-1134">Transmembrane beta strand</keyword>
<evidence type="ECO:0000256" key="7">
    <source>
        <dbReference type="ARBA" id="ARBA00023136"/>
    </source>
</evidence>
<evidence type="ECO:0000256" key="11">
    <source>
        <dbReference type="RuleBase" id="RU003357"/>
    </source>
</evidence>
<dbReference type="InterPro" id="IPR000531">
    <property type="entry name" value="Beta-barrel_TonB"/>
</dbReference>
<keyword evidence="6 11" id="KW-0798">TonB box</keyword>
<evidence type="ECO:0000256" key="10">
    <source>
        <dbReference type="PROSITE-ProRule" id="PRU01360"/>
    </source>
</evidence>
<comment type="caution">
    <text evidence="14">The sequence shown here is derived from an EMBL/GenBank/DDBJ whole genome shotgun (WGS) entry which is preliminary data.</text>
</comment>
<dbReference type="PANTHER" id="PTHR30069:SF29">
    <property type="entry name" value="HEMOGLOBIN AND HEMOGLOBIN-HAPTOGLOBIN-BINDING PROTEIN 1-RELATED"/>
    <property type="match status" value="1"/>
</dbReference>
<sequence length="711" mass="79099">MPSRGQEGRLLTHYSKTSMDKRCLLTILLGGCAAVGAFAQQHATGKDKEMTVDLNPVVVTGTGTHQRLKNTPAPVEVVTANEIKKAGITDFQQAMTMLVPSLSFSTNSMGSYLMMNGLSNKYVLILINGRKLIGDISNNIDLSRIDMSRVKRIEVLDGAGSSLYGSDAIAGVINIITNEPKELMQVTSTTRYEDHRQLTQMVNADIATEKFGSYTSYKHEQSAGWRNSDLAYVTDSKTGAVSTIPTVSPTSNGFHSNLVNQKFTFQPTEKLSFYANGGYYWKLTDRPVYDKSIDGGSKYDLHYESYNFGVGGRYKINKRSSIQLDLINDNYMQNYKYLVADTKKNIAIGDYTKTKRQHFYDAELKGIFNFAKDNMTVFGVDYRSESLDRPSANVDKAIYTASAYAQHEIKLWNCLKGIAGVRYDYHELAGGRFTPKVALMYSVGAFNIRGTYSTGYRAPGLDELYYYLVKPGGSTITQGNKDLKAEHSNYYSINLEYNTNHLNVSVTGYLNYINGMINATTTPLKDLPNGEELRAKAQKDFNLTDAEAKKLSNYKLYGNLDKGVIRGFEINAASNLGAGFSLNGNYAFAYARGKSVDGVWGNIERSVRHTGTVAGNYSHSWDDYLLNININGRFQSKRFHPGHSYGDAPGYGVWNLNVKHSLTGFEHLGLDFGMGLDNIFNKRDTRPNGVNYALLSPGRMAYVSLTLRFKK</sequence>
<dbReference type="GO" id="GO:0015344">
    <property type="term" value="F:siderophore uptake transmembrane transporter activity"/>
    <property type="evidence" value="ECO:0007669"/>
    <property type="project" value="TreeGrafter"/>
</dbReference>
<dbReference type="InterPro" id="IPR012910">
    <property type="entry name" value="Plug_dom"/>
</dbReference>
<keyword evidence="9 10" id="KW-0998">Cell outer membrane</keyword>
<dbReference type="AlphaFoldDB" id="A0A412YH37"/>
<dbReference type="Proteomes" id="UP000286270">
    <property type="component" value="Unassembled WGS sequence"/>
</dbReference>
<comment type="similarity">
    <text evidence="10 11">Belongs to the TonB-dependent receptor family.</text>
</comment>
<evidence type="ECO:0000259" key="12">
    <source>
        <dbReference type="Pfam" id="PF00593"/>
    </source>
</evidence>
<dbReference type="EMBL" id="QRZH01000004">
    <property type="protein sequence ID" value="RGV56725.1"/>
    <property type="molecule type" value="Genomic_DNA"/>
</dbReference>
<keyword evidence="5" id="KW-0732">Signal</keyword>
<accession>A0A412YH37</accession>
<dbReference type="Pfam" id="PF07715">
    <property type="entry name" value="Plug"/>
    <property type="match status" value="1"/>
</dbReference>
<name>A0A412YH37_BACFG</name>